<dbReference type="OrthoDB" id="584137at2759"/>
<dbReference type="PANTHER" id="PTHR33377:SF95">
    <property type="entry name" value="EXPRESSED PROTEIN"/>
    <property type="match status" value="1"/>
</dbReference>
<accession>A0A0Q3JK49</accession>
<dbReference type="KEGG" id="bdi:100833640"/>
<dbReference type="EMBL" id="CM000880">
    <property type="protein sequence ID" value="KQK17971.1"/>
    <property type="molecule type" value="Genomic_DNA"/>
</dbReference>
<name>A0A0Q3JK49_BRADI</name>
<dbReference type="EnsemblPlants" id="KQK17971">
    <property type="protein sequence ID" value="KQK17971"/>
    <property type="gene ID" value="BRADI_1g37830v3"/>
</dbReference>
<reference evidence="1" key="2">
    <citation type="submission" date="2017-06" db="EMBL/GenBank/DDBJ databases">
        <title>WGS assembly of Brachypodium distachyon.</title>
        <authorList>
            <consortium name="The International Brachypodium Initiative"/>
            <person name="Lucas S."/>
            <person name="Harmon-Smith M."/>
            <person name="Lail K."/>
            <person name="Tice H."/>
            <person name="Grimwood J."/>
            <person name="Bruce D."/>
            <person name="Barry K."/>
            <person name="Shu S."/>
            <person name="Lindquist E."/>
            <person name="Wang M."/>
            <person name="Pitluck S."/>
            <person name="Vogel J.P."/>
            <person name="Garvin D.F."/>
            <person name="Mockler T.C."/>
            <person name="Schmutz J."/>
            <person name="Rokhsar D."/>
            <person name="Bevan M.W."/>
        </authorList>
    </citation>
    <scope>NUCLEOTIDE SEQUENCE</scope>
    <source>
        <strain evidence="1">Bd21</strain>
    </source>
</reference>
<dbReference type="AlphaFoldDB" id="A0A0Q3JK49"/>
<evidence type="ECO:0000313" key="2">
    <source>
        <dbReference type="EnsemblPlants" id="KQK17971"/>
    </source>
</evidence>
<dbReference type="RefSeq" id="XP_010227600.1">
    <property type="nucleotide sequence ID" value="XM_010229298.3"/>
</dbReference>
<dbReference type="Proteomes" id="UP000008810">
    <property type="component" value="Chromosome 1"/>
</dbReference>
<evidence type="ECO:0000313" key="3">
    <source>
        <dbReference type="Proteomes" id="UP000008810"/>
    </source>
</evidence>
<dbReference type="ExpressionAtlas" id="A0A0Q3JK49">
    <property type="expression patterns" value="baseline"/>
</dbReference>
<keyword evidence="3" id="KW-1185">Reference proteome</keyword>
<dbReference type="InterPro" id="IPR013181">
    <property type="entry name" value="DUF1719"/>
</dbReference>
<protein>
    <submittedName>
        <fullName evidence="1 2">Uncharacterized protein</fullName>
    </submittedName>
</protein>
<dbReference type="RefSeq" id="XP_014753294.1">
    <property type="nucleotide sequence ID" value="XM_014897808.2"/>
</dbReference>
<dbReference type="Pfam" id="PF08224">
    <property type="entry name" value="DUF1719"/>
    <property type="match status" value="1"/>
</dbReference>
<dbReference type="SMART" id="SM01157">
    <property type="entry name" value="DUF1719"/>
    <property type="match status" value="1"/>
</dbReference>
<evidence type="ECO:0000313" key="1">
    <source>
        <dbReference type="EMBL" id="KQK17971.1"/>
    </source>
</evidence>
<dbReference type="RefSeq" id="XP_024313240.1">
    <property type="nucleotide sequence ID" value="XM_024457472.1"/>
</dbReference>
<reference evidence="1 2" key="1">
    <citation type="journal article" date="2010" name="Nature">
        <title>Genome sequencing and analysis of the model grass Brachypodium distachyon.</title>
        <authorList>
            <consortium name="International Brachypodium Initiative"/>
        </authorList>
    </citation>
    <scope>NUCLEOTIDE SEQUENCE [LARGE SCALE GENOMIC DNA]</scope>
    <source>
        <strain evidence="1">Bd21</strain>
        <strain evidence="2">cv. Bd21</strain>
    </source>
</reference>
<dbReference type="Gramene" id="KQK17971">
    <property type="protein sequence ID" value="KQK17971"/>
    <property type="gene ID" value="BRADI_1g37830v3"/>
</dbReference>
<reference evidence="2" key="3">
    <citation type="submission" date="2018-08" db="UniProtKB">
        <authorList>
            <consortium name="EnsemblPlants"/>
        </authorList>
    </citation>
    <scope>IDENTIFICATION</scope>
    <source>
        <strain evidence="2">cv. Bd21</strain>
    </source>
</reference>
<dbReference type="GeneID" id="100833640"/>
<dbReference type="PANTHER" id="PTHR33377">
    <property type="entry name" value="OS10G0134700 PROTEIN-RELATED"/>
    <property type="match status" value="1"/>
</dbReference>
<gene>
    <name evidence="2" type="primary">LOC100833640</name>
    <name evidence="1" type="ORF">BRADI_1g37830v3</name>
</gene>
<organism evidence="1">
    <name type="scientific">Brachypodium distachyon</name>
    <name type="common">Purple false brome</name>
    <name type="synonym">Trachynia distachya</name>
    <dbReference type="NCBI Taxonomy" id="15368"/>
    <lineage>
        <taxon>Eukaryota</taxon>
        <taxon>Viridiplantae</taxon>
        <taxon>Streptophyta</taxon>
        <taxon>Embryophyta</taxon>
        <taxon>Tracheophyta</taxon>
        <taxon>Spermatophyta</taxon>
        <taxon>Magnoliopsida</taxon>
        <taxon>Liliopsida</taxon>
        <taxon>Poales</taxon>
        <taxon>Poaceae</taxon>
        <taxon>BOP clade</taxon>
        <taxon>Pooideae</taxon>
        <taxon>Stipodae</taxon>
        <taxon>Brachypodieae</taxon>
        <taxon>Brachypodium</taxon>
    </lineage>
</organism>
<sequence length="556" mass="62771">MCPFSSSSSLLGEIFHVRVPARPDREIMAEMVASAVVGETVGRISTFLVGQPDQKSRRRDDTERLEMAHIKIEAALHISSRWQITDVPMLRWRSKLKRAAQECDDKLRRRKQRALEDEEFKRSSSFPRRVAQAAKSLVSSPFTSRSKGVDESCSAEEIKRFERFAEGTSQFLKFVELGGTPRRPHTFFNPLIGDLLAGKALHYQALQGGRFFCYIGIWPTSFEERGVEAMVGFAYQDFKEPAKGLNVRLVLRLSESSDVFGIIIKCMQSAATLPHFTVTAEGVRRELIQLPTQDFSRSTSFSRGVKEYWQSVHTTSTHWLRPDPLCCAEHENDLVVISSKTSNTNALSSSSRPERLASTFPEQVIAVYLQCHVSDLSEQHRSREDSGAGHGTRSSASSGLAPLKLGVLFIPHDTPEGIEPAAESYAFEVIDGEEQEMVHTDASLQDVDEKLLPKAIDHLCQNYESQMYQMCLRSRHGTAHLCVEKTKAEVRTAGRNRTARSQSKVRNRRVDKKREENNIAGWLDVSRDLLKYWVVRASDKLHGSMRSWIVNSPLQN</sequence>
<proteinExistence type="predicted"/>